<dbReference type="GO" id="GO:0048471">
    <property type="term" value="C:perinuclear region of cytoplasm"/>
    <property type="evidence" value="ECO:0007669"/>
    <property type="project" value="UniProtKB-SubCell"/>
</dbReference>
<dbReference type="GeneID" id="6506842"/>
<dbReference type="Proteomes" id="UP000007801">
    <property type="component" value="Unassembled WGS sequence"/>
</dbReference>
<reference evidence="13 14" key="1">
    <citation type="journal article" date="2007" name="Nature">
        <title>Evolution of genes and genomes on the Drosophila phylogeny.</title>
        <authorList>
            <consortium name="Drosophila 12 Genomes Consortium"/>
            <person name="Clark A.G."/>
            <person name="Eisen M.B."/>
            <person name="Smith D.R."/>
            <person name="Bergman C.M."/>
            <person name="Oliver B."/>
            <person name="Markow T.A."/>
            <person name="Kaufman T.C."/>
            <person name="Kellis M."/>
            <person name="Gelbart W."/>
            <person name="Iyer V.N."/>
            <person name="Pollard D.A."/>
            <person name="Sackton T.B."/>
            <person name="Larracuente A.M."/>
            <person name="Singh N.D."/>
            <person name="Abad J.P."/>
            <person name="Abt D.N."/>
            <person name="Adryan B."/>
            <person name="Aguade M."/>
            <person name="Akashi H."/>
            <person name="Anderson W.W."/>
            <person name="Aquadro C.F."/>
            <person name="Ardell D.H."/>
            <person name="Arguello R."/>
            <person name="Artieri C.G."/>
            <person name="Barbash D.A."/>
            <person name="Barker D."/>
            <person name="Barsanti P."/>
            <person name="Batterham P."/>
            <person name="Batzoglou S."/>
            <person name="Begun D."/>
            <person name="Bhutkar A."/>
            <person name="Blanco E."/>
            <person name="Bosak S.A."/>
            <person name="Bradley R.K."/>
            <person name="Brand A.D."/>
            <person name="Brent M.R."/>
            <person name="Brooks A.N."/>
            <person name="Brown R.H."/>
            <person name="Butlin R.K."/>
            <person name="Caggese C."/>
            <person name="Calvi B.R."/>
            <person name="Bernardo de Carvalho A."/>
            <person name="Caspi A."/>
            <person name="Castrezana S."/>
            <person name="Celniker S.E."/>
            <person name="Chang J.L."/>
            <person name="Chapple C."/>
            <person name="Chatterji S."/>
            <person name="Chinwalla A."/>
            <person name="Civetta A."/>
            <person name="Clifton S.W."/>
            <person name="Comeron J.M."/>
            <person name="Costello J.C."/>
            <person name="Coyne J.A."/>
            <person name="Daub J."/>
            <person name="David R.G."/>
            <person name="Delcher A.L."/>
            <person name="Delehaunty K."/>
            <person name="Do C.B."/>
            <person name="Ebling H."/>
            <person name="Edwards K."/>
            <person name="Eickbush T."/>
            <person name="Evans J.D."/>
            <person name="Filipski A."/>
            <person name="Findeiss S."/>
            <person name="Freyhult E."/>
            <person name="Fulton L."/>
            <person name="Fulton R."/>
            <person name="Garcia A.C."/>
            <person name="Gardiner A."/>
            <person name="Garfield D.A."/>
            <person name="Garvin B.E."/>
            <person name="Gibson G."/>
            <person name="Gilbert D."/>
            <person name="Gnerre S."/>
            <person name="Godfrey J."/>
            <person name="Good R."/>
            <person name="Gotea V."/>
            <person name="Gravely B."/>
            <person name="Greenberg A.J."/>
            <person name="Griffiths-Jones S."/>
            <person name="Gross S."/>
            <person name="Guigo R."/>
            <person name="Gustafson E.A."/>
            <person name="Haerty W."/>
            <person name="Hahn M.W."/>
            <person name="Halligan D.L."/>
            <person name="Halpern A.L."/>
            <person name="Halter G.M."/>
            <person name="Han M.V."/>
            <person name="Heger A."/>
            <person name="Hillier L."/>
            <person name="Hinrichs A.S."/>
            <person name="Holmes I."/>
            <person name="Hoskins R.A."/>
            <person name="Hubisz M.J."/>
            <person name="Hultmark D."/>
            <person name="Huntley M.A."/>
            <person name="Jaffe D.B."/>
            <person name="Jagadeeshan S."/>
            <person name="Jeck W.R."/>
            <person name="Johnson J."/>
            <person name="Jones C.D."/>
            <person name="Jordan W.C."/>
            <person name="Karpen G.H."/>
            <person name="Kataoka E."/>
            <person name="Keightley P.D."/>
            <person name="Kheradpour P."/>
            <person name="Kirkness E.F."/>
            <person name="Koerich L.B."/>
            <person name="Kristiansen K."/>
            <person name="Kudrna D."/>
            <person name="Kulathinal R.J."/>
            <person name="Kumar S."/>
            <person name="Kwok R."/>
            <person name="Lander E."/>
            <person name="Langley C.H."/>
            <person name="Lapoint R."/>
            <person name="Lazzaro B.P."/>
            <person name="Lee S.J."/>
            <person name="Levesque L."/>
            <person name="Li R."/>
            <person name="Lin C.F."/>
            <person name="Lin M.F."/>
            <person name="Lindblad-Toh K."/>
            <person name="Llopart A."/>
            <person name="Long M."/>
            <person name="Low L."/>
            <person name="Lozovsky E."/>
            <person name="Lu J."/>
            <person name="Luo M."/>
            <person name="Machado C.A."/>
            <person name="Makalowski W."/>
            <person name="Marzo M."/>
            <person name="Matsuda M."/>
            <person name="Matzkin L."/>
            <person name="McAllister B."/>
            <person name="McBride C.S."/>
            <person name="McKernan B."/>
            <person name="McKernan K."/>
            <person name="Mendez-Lago M."/>
            <person name="Minx P."/>
            <person name="Mollenhauer M.U."/>
            <person name="Montooth K."/>
            <person name="Mount S.M."/>
            <person name="Mu X."/>
            <person name="Myers E."/>
            <person name="Negre B."/>
            <person name="Newfeld S."/>
            <person name="Nielsen R."/>
            <person name="Noor M.A."/>
            <person name="O'Grady P."/>
            <person name="Pachter L."/>
            <person name="Papaceit M."/>
            <person name="Parisi M.J."/>
            <person name="Parisi M."/>
            <person name="Parts L."/>
            <person name="Pedersen J.S."/>
            <person name="Pesole G."/>
            <person name="Phillippy A.M."/>
            <person name="Ponting C.P."/>
            <person name="Pop M."/>
            <person name="Porcelli D."/>
            <person name="Powell J.R."/>
            <person name="Prohaska S."/>
            <person name="Pruitt K."/>
            <person name="Puig M."/>
            <person name="Quesneville H."/>
            <person name="Ram K.R."/>
            <person name="Rand D."/>
            <person name="Rasmussen M.D."/>
            <person name="Reed L.K."/>
            <person name="Reenan R."/>
            <person name="Reily A."/>
            <person name="Remington K.A."/>
            <person name="Rieger T.T."/>
            <person name="Ritchie M.G."/>
            <person name="Robin C."/>
            <person name="Rogers Y.H."/>
            <person name="Rohde C."/>
            <person name="Rozas J."/>
            <person name="Rubenfield M.J."/>
            <person name="Ruiz A."/>
            <person name="Russo S."/>
            <person name="Salzberg S.L."/>
            <person name="Sanchez-Gracia A."/>
            <person name="Saranga D.J."/>
            <person name="Sato H."/>
            <person name="Schaeffer S.W."/>
            <person name="Schatz M.C."/>
            <person name="Schlenke T."/>
            <person name="Schwartz R."/>
            <person name="Segarra C."/>
            <person name="Singh R.S."/>
            <person name="Sirot L."/>
            <person name="Sirota M."/>
            <person name="Sisneros N.B."/>
            <person name="Smith C.D."/>
            <person name="Smith T.F."/>
            <person name="Spieth J."/>
            <person name="Stage D.E."/>
            <person name="Stark A."/>
            <person name="Stephan W."/>
            <person name="Strausberg R.L."/>
            <person name="Strempel S."/>
            <person name="Sturgill D."/>
            <person name="Sutton G."/>
            <person name="Sutton G.G."/>
            <person name="Tao W."/>
            <person name="Teichmann S."/>
            <person name="Tobari Y.N."/>
            <person name="Tomimura Y."/>
            <person name="Tsolas J.M."/>
            <person name="Valente V.L."/>
            <person name="Venter E."/>
            <person name="Venter J.C."/>
            <person name="Vicario S."/>
            <person name="Vieira F.G."/>
            <person name="Vilella A.J."/>
            <person name="Villasante A."/>
            <person name="Walenz B."/>
            <person name="Wang J."/>
            <person name="Wasserman M."/>
            <person name="Watts T."/>
            <person name="Wilson D."/>
            <person name="Wilson R.K."/>
            <person name="Wing R.A."/>
            <person name="Wolfner M.F."/>
            <person name="Wong A."/>
            <person name="Wong G.K."/>
            <person name="Wu C.I."/>
            <person name="Wu G."/>
            <person name="Yamamoto D."/>
            <person name="Yang H.P."/>
            <person name="Yang S.P."/>
            <person name="Yorke J.A."/>
            <person name="Yoshida K."/>
            <person name="Zdobnov E."/>
            <person name="Zhang P."/>
            <person name="Zhang Y."/>
            <person name="Zimin A.V."/>
            <person name="Baldwin J."/>
            <person name="Abdouelleil A."/>
            <person name="Abdulkadir J."/>
            <person name="Abebe A."/>
            <person name="Abera B."/>
            <person name="Abreu J."/>
            <person name="Acer S.C."/>
            <person name="Aftuck L."/>
            <person name="Alexander A."/>
            <person name="An P."/>
            <person name="Anderson E."/>
            <person name="Anderson S."/>
            <person name="Arachi H."/>
            <person name="Azer M."/>
            <person name="Bachantsang P."/>
            <person name="Barry A."/>
            <person name="Bayul T."/>
            <person name="Berlin A."/>
            <person name="Bessette D."/>
            <person name="Bloom T."/>
            <person name="Blye J."/>
            <person name="Boguslavskiy L."/>
            <person name="Bonnet C."/>
            <person name="Boukhgalter B."/>
            <person name="Bourzgui I."/>
            <person name="Brown A."/>
            <person name="Cahill P."/>
            <person name="Channer S."/>
            <person name="Cheshatsang Y."/>
            <person name="Chuda L."/>
            <person name="Citroen M."/>
            <person name="Collymore A."/>
            <person name="Cooke P."/>
            <person name="Costello M."/>
            <person name="D'Aco K."/>
            <person name="Daza R."/>
            <person name="De Haan G."/>
            <person name="DeGray S."/>
            <person name="DeMaso C."/>
            <person name="Dhargay N."/>
            <person name="Dooley K."/>
            <person name="Dooley E."/>
            <person name="Doricent M."/>
            <person name="Dorje P."/>
            <person name="Dorjee K."/>
            <person name="Dupes A."/>
            <person name="Elong R."/>
            <person name="Falk J."/>
            <person name="Farina A."/>
            <person name="Faro S."/>
            <person name="Ferguson D."/>
            <person name="Fisher S."/>
            <person name="Foley C.D."/>
            <person name="Franke A."/>
            <person name="Friedrich D."/>
            <person name="Gadbois L."/>
            <person name="Gearin G."/>
            <person name="Gearin C.R."/>
            <person name="Giannoukos G."/>
            <person name="Goode T."/>
            <person name="Graham J."/>
            <person name="Grandbois E."/>
            <person name="Grewal S."/>
            <person name="Gyaltsen K."/>
            <person name="Hafez N."/>
            <person name="Hagos B."/>
            <person name="Hall J."/>
            <person name="Henson C."/>
            <person name="Hollinger A."/>
            <person name="Honan T."/>
            <person name="Huard M.D."/>
            <person name="Hughes L."/>
            <person name="Hurhula B."/>
            <person name="Husby M.E."/>
            <person name="Kamat A."/>
            <person name="Kanga B."/>
            <person name="Kashin S."/>
            <person name="Khazanovich D."/>
            <person name="Kisner P."/>
            <person name="Lance K."/>
            <person name="Lara M."/>
            <person name="Lee W."/>
            <person name="Lennon N."/>
            <person name="Letendre F."/>
            <person name="LeVine R."/>
            <person name="Lipovsky A."/>
            <person name="Liu X."/>
            <person name="Liu J."/>
            <person name="Liu S."/>
            <person name="Lokyitsang T."/>
            <person name="Lokyitsang Y."/>
            <person name="Lubonja R."/>
            <person name="Lui A."/>
            <person name="MacDonald P."/>
            <person name="Magnisalis V."/>
            <person name="Maru K."/>
            <person name="Matthews C."/>
            <person name="McCusker W."/>
            <person name="McDonough S."/>
            <person name="Mehta T."/>
            <person name="Meldrim J."/>
            <person name="Meneus L."/>
            <person name="Mihai O."/>
            <person name="Mihalev A."/>
            <person name="Mihova T."/>
            <person name="Mittelman R."/>
            <person name="Mlenga V."/>
            <person name="Montmayeur A."/>
            <person name="Mulrain L."/>
            <person name="Navidi A."/>
            <person name="Naylor J."/>
            <person name="Negash T."/>
            <person name="Nguyen T."/>
            <person name="Nguyen N."/>
            <person name="Nicol R."/>
            <person name="Norbu C."/>
            <person name="Norbu N."/>
            <person name="Novod N."/>
            <person name="O'Neill B."/>
            <person name="Osman S."/>
            <person name="Markiewicz E."/>
            <person name="Oyono O.L."/>
            <person name="Patti C."/>
            <person name="Phunkhang P."/>
            <person name="Pierre F."/>
            <person name="Priest M."/>
            <person name="Raghuraman S."/>
            <person name="Rege F."/>
            <person name="Reyes R."/>
            <person name="Rise C."/>
            <person name="Rogov P."/>
            <person name="Ross K."/>
            <person name="Ryan E."/>
            <person name="Settipalli S."/>
            <person name="Shea T."/>
            <person name="Sherpa N."/>
            <person name="Shi L."/>
            <person name="Shih D."/>
            <person name="Sparrow T."/>
            <person name="Spaulding J."/>
            <person name="Stalker J."/>
            <person name="Stange-Thomann N."/>
            <person name="Stavropoulos S."/>
            <person name="Stone C."/>
            <person name="Strader C."/>
            <person name="Tesfaye S."/>
            <person name="Thomson T."/>
            <person name="Thoulutsang Y."/>
            <person name="Thoulutsang D."/>
            <person name="Topham K."/>
            <person name="Topping I."/>
            <person name="Tsamla T."/>
            <person name="Vassiliev H."/>
            <person name="Vo A."/>
            <person name="Wangchuk T."/>
            <person name="Wangdi T."/>
            <person name="Weiand M."/>
            <person name="Wilkinson J."/>
            <person name="Wilson A."/>
            <person name="Yadav S."/>
            <person name="Young G."/>
            <person name="Yu Q."/>
            <person name="Zembek L."/>
            <person name="Zhong D."/>
            <person name="Zimmer A."/>
            <person name="Zwirko Z."/>
            <person name="Jaffe D.B."/>
            <person name="Alvarez P."/>
            <person name="Brockman W."/>
            <person name="Butler J."/>
            <person name="Chin C."/>
            <person name="Gnerre S."/>
            <person name="Grabherr M."/>
            <person name="Kleber M."/>
            <person name="Mauceli E."/>
            <person name="MacCallum I."/>
        </authorList>
    </citation>
    <scope>NUCLEOTIDE SEQUENCE [LARGE SCALE GENOMIC DNA]</scope>
    <source>
        <strain evidence="14">Tucson 14024-0371.13</strain>
    </source>
</reference>
<dbReference type="FunCoup" id="B3M834">
    <property type="interactions" value="6"/>
</dbReference>
<dbReference type="Pfam" id="PF10164">
    <property type="entry name" value="BRI3"/>
    <property type="match status" value="1"/>
</dbReference>
<keyword evidence="4" id="KW-0963">Cytoplasm</keyword>
<dbReference type="PANTHER" id="PTHR13551:SF1">
    <property type="entry name" value="MEMBRANE PROTEIN BRI3"/>
    <property type="match status" value="1"/>
</dbReference>
<organism evidence="13 14">
    <name type="scientific">Drosophila ananassae</name>
    <name type="common">Fruit fly</name>
    <dbReference type="NCBI Taxonomy" id="7217"/>
    <lineage>
        <taxon>Eukaryota</taxon>
        <taxon>Metazoa</taxon>
        <taxon>Ecdysozoa</taxon>
        <taxon>Arthropoda</taxon>
        <taxon>Hexapoda</taxon>
        <taxon>Insecta</taxon>
        <taxon>Pterygota</taxon>
        <taxon>Neoptera</taxon>
        <taxon>Endopterygota</taxon>
        <taxon>Diptera</taxon>
        <taxon>Brachycera</taxon>
        <taxon>Muscomorpha</taxon>
        <taxon>Ephydroidea</taxon>
        <taxon>Drosophilidae</taxon>
        <taxon>Drosophila</taxon>
        <taxon>Sophophora</taxon>
    </lineage>
</organism>
<dbReference type="InParanoid" id="B3M834"/>
<dbReference type="InterPro" id="IPR019317">
    <property type="entry name" value="BRI3"/>
</dbReference>
<dbReference type="PhylomeDB" id="B3M834"/>
<protein>
    <recommendedName>
        <fullName evidence="9">Membrane protein BRI3</fullName>
    </recommendedName>
    <alternativeName>
        <fullName evidence="10">Brain protein I3</fullName>
    </alternativeName>
</protein>
<evidence type="ECO:0000256" key="4">
    <source>
        <dbReference type="ARBA" id="ARBA00022490"/>
    </source>
</evidence>
<evidence type="ECO:0000313" key="13">
    <source>
        <dbReference type="EMBL" id="EDV39942.1"/>
    </source>
</evidence>
<evidence type="ECO:0000256" key="11">
    <source>
        <dbReference type="ARBA" id="ARBA00046593"/>
    </source>
</evidence>
<dbReference type="PANTHER" id="PTHR13551">
    <property type="entry name" value="BRAIN PROTEIN I3"/>
    <property type="match status" value="1"/>
</dbReference>
<accession>B3M834</accession>
<keyword evidence="6 12" id="KW-1133">Transmembrane helix</keyword>
<evidence type="ECO:0000256" key="6">
    <source>
        <dbReference type="ARBA" id="ARBA00022989"/>
    </source>
</evidence>
<comment type="subunit">
    <text evidence="11">Interacts with BRI3BP. Interacts with MGAT1 and IFITM3.</text>
</comment>
<evidence type="ECO:0000256" key="5">
    <source>
        <dbReference type="ARBA" id="ARBA00022692"/>
    </source>
</evidence>
<evidence type="ECO:0000256" key="1">
    <source>
        <dbReference type="ARBA" id="ARBA00004155"/>
    </source>
</evidence>
<evidence type="ECO:0000256" key="12">
    <source>
        <dbReference type="SAM" id="Phobius"/>
    </source>
</evidence>
<gene>
    <name evidence="13" type="primary">Dana\GF24209</name>
    <name evidence="13" type="synonym">dana_GLEANR_8950</name>
    <name evidence="13" type="ORF">GF24209</name>
</gene>
<dbReference type="AlphaFoldDB" id="B3M834"/>
<name>B3M834_DROAN</name>
<evidence type="ECO:0000256" key="8">
    <source>
        <dbReference type="ARBA" id="ARBA00023228"/>
    </source>
</evidence>
<evidence type="ECO:0000256" key="9">
    <source>
        <dbReference type="ARBA" id="ARBA00035284"/>
    </source>
</evidence>
<dbReference type="eggNOG" id="KOG4517">
    <property type="taxonomic scope" value="Eukaryota"/>
</dbReference>
<proteinExistence type="inferred from homology"/>
<dbReference type="KEGG" id="dan:6506842"/>
<dbReference type="EMBL" id="CH902618">
    <property type="protein sequence ID" value="EDV39942.1"/>
    <property type="molecule type" value="Genomic_DNA"/>
</dbReference>
<sequence>MANAPKEDAPPSYEEVMNATSTHDSGLIAGTHYGAPTAPPPTMHAPSYGAFETTPVNVVIQPPVPPIATEIIVIGGCPACRIGLLEDTYSAAGLCCAIFFFPIGILCCLAMKEKRCHNCGSVF</sequence>
<keyword evidence="14" id="KW-1185">Reference proteome</keyword>
<evidence type="ECO:0000256" key="7">
    <source>
        <dbReference type="ARBA" id="ARBA00023136"/>
    </source>
</evidence>
<keyword evidence="8" id="KW-0458">Lysosome</keyword>
<comment type="similarity">
    <text evidence="3">Belongs to the BRI3 family.</text>
</comment>
<evidence type="ECO:0000256" key="2">
    <source>
        <dbReference type="ARBA" id="ARBA00004556"/>
    </source>
</evidence>
<dbReference type="HOGENOM" id="CLU_138141_0_0_1"/>
<dbReference type="GO" id="GO:0005765">
    <property type="term" value="C:lysosomal membrane"/>
    <property type="evidence" value="ECO:0007669"/>
    <property type="project" value="UniProtKB-SubCell"/>
</dbReference>
<comment type="subcellular location">
    <subcellularLocation>
        <location evidence="2">Cytoplasm</location>
        <location evidence="2">Perinuclear region</location>
    </subcellularLocation>
    <subcellularLocation>
        <location evidence="1">Lysosome membrane</location>
        <topology evidence="1">Multi-pass membrane protein</topology>
    </subcellularLocation>
</comment>
<evidence type="ECO:0000313" key="14">
    <source>
        <dbReference type="Proteomes" id="UP000007801"/>
    </source>
</evidence>
<evidence type="ECO:0000256" key="10">
    <source>
        <dbReference type="ARBA" id="ARBA00035449"/>
    </source>
</evidence>
<dbReference type="OrthoDB" id="2564984at2759"/>
<dbReference type="OMA" id="IIVVNGC"/>
<keyword evidence="5 12" id="KW-0812">Transmembrane</keyword>
<keyword evidence="7 12" id="KW-0472">Membrane</keyword>
<evidence type="ECO:0000256" key="3">
    <source>
        <dbReference type="ARBA" id="ARBA00008090"/>
    </source>
</evidence>
<feature type="transmembrane region" description="Helical" evidence="12">
    <location>
        <begin position="91"/>
        <end position="111"/>
    </location>
</feature>